<feature type="compositionally biased region" description="Basic and acidic residues" evidence="1">
    <location>
        <begin position="1"/>
        <end position="24"/>
    </location>
</feature>
<accession>A0AAV4D7X9</accession>
<organism evidence="2 3">
    <name type="scientific">Plakobranchus ocellatus</name>
    <dbReference type="NCBI Taxonomy" id="259542"/>
    <lineage>
        <taxon>Eukaryota</taxon>
        <taxon>Metazoa</taxon>
        <taxon>Spiralia</taxon>
        <taxon>Lophotrochozoa</taxon>
        <taxon>Mollusca</taxon>
        <taxon>Gastropoda</taxon>
        <taxon>Heterobranchia</taxon>
        <taxon>Euthyneura</taxon>
        <taxon>Panpulmonata</taxon>
        <taxon>Sacoglossa</taxon>
        <taxon>Placobranchoidea</taxon>
        <taxon>Plakobranchidae</taxon>
        <taxon>Plakobranchus</taxon>
    </lineage>
</organism>
<evidence type="ECO:0000313" key="3">
    <source>
        <dbReference type="Proteomes" id="UP000735302"/>
    </source>
</evidence>
<dbReference type="EMBL" id="BLXT01007586">
    <property type="protein sequence ID" value="GFO40146.1"/>
    <property type="molecule type" value="Genomic_DNA"/>
</dbReference>
<feature type="region of interest" description="Disordered" evidence="1">
    <location>
        <begin position="1"/>
        <end position="28"/>
    </location>
</feature>
<evidence type="ECO:0000313" key="2">
    <source>
        <dbReference type="EMBL" id="GFO40146.1"/>
    </source>
</evidence>
<reference evidence="2 3" key="1">
    <citation type="journal article" date="2021" name="Elife">
        <title>Chloroplast acquisition without the gene transfer in kleptoplastic sea slugs, Plakobranchus ocellatus.</title>
        <authorList>
            <person name="Maeda T."/>
            <person name="Takahashi S."/>
            <person name="Yoshida T."/>
            <person name="Shimamura S."/>
            <person name="Takaki Y."/>
            <person name="Nagai Y."/>
            <person name="Toyoda A."/>
            <person name="Suzuki Y."/>
            <person name="Arimoto A."/>
            <person name="Ishii H."/>
            <person name="Satoh N."/>
            <person name="Nishiyama T."/>
            <person name="Hasebe M."/>
            <person name="Maruyama T."/>
            <person name="Minagawa J."/>
            <person name="Obokata J."/>
            <person name="Shigenobu S."/>
        </authorList>
    </citation>
    <scope>NUCLEOTIDE SEQUENCE [LARGE SCALE GENOMIC DNA]</scope>
</reference>
<protein>
    <submittedName>
        <fullName evidence="2">Uncharacterized protein</fullName>
    </submittedName>
</protein>
<keyword evidence="3" id="KW-1185">Reference proteome</keyword>
<dbReference type="Proteomes" id="UP000735302">
    <property type="component" value="Unassembled WGS sequence"/>
</dbReference>
<sequence>MDHIAEEQRKDTDISHMMDWSQREEPDEGTLALASPSLKHIIGIPHIFKYTTPLIFVNEDELAPTAKPSLHFPVLGL</sequence>
<dbReference type="AlphaFoldDB" id="A0AAV4D7X9"/>
<proteinExistence type="predicted"/>
<evidence type="ECO:0000256" key="1">
    <source>
        <dbReference type="SAM" id="MobiDB-lite"/>
    </source>
</evidence>
<gene>
    <name evidence="2" type="ORF">PoB_006665100</name>
</gene>
<name>A0AAV4D7X9_9GAST</name>
<comment type="caution">
    <text evidence="2">The sequence shown here is derived from an EMBL/GenBank/DDBJ whole genome shotgun (WGS) entry which is preliminary data.</text>
</comment>